<dbReference type="EMBL" id="GBRH01194868">
    <property type="protein sequence ID" value="JAE03028.1"/>
    <property type="molecule type" value="Transcribed_RNA"/>
</dbReference>
<feature type="region of interest" description="Disordered" evidence="1">
    <location>
        <begin position="1"/>
        <end position="21"/>
    </location>
</feature>
<accession>A0A0A9F429</accession>
<protein>
    <submittedName>
        <fullName evidence="2">Uncharacterized protein</fullName>
    </submittedName>
</protein>
<sequence length="63" mass="7034">MNDFNKVNMKPTLHASSCKSNEPVTTIGEHELKVVESQCQQLMKKTCTCPPQVPFSSHTVGRM</sequence>
<evidence type="ECO:0000313" key="2">
    <source>
        <dbReference type="EMBL" id="JAE03028.1"/>
    </source>
</evidence>
<evidence type="ECO:0000256" key="1">
    <source>
        <dbReference type="SAM" id="MobiDB-lite"/>
    </source>
</evidence>
<reference evidence="2" key="1">
    <citation type="submission" date="2014-09" db="EMBL/GenBank/DDBJ databases">
        <authorList>
            <person name="Magalhaes I.L.F."/>
            <person name="Oliveira U."/>
            <person name="Santos F.R."/>
            <person name="Vidigal T.H.D.A."/>
            <person name="Brescovit A.D."/>
            <person name="Santos A.J."/>
        </authorList>
    </citation>
    <scope>NUCLEOTIDE SEQUENCE</scope>
    <source>
        <tissue evidence="2">Shoot tissue taken approximately 20 cm above the soil surface</tissue>
    </source>
</reference>
<organism evidence="2">
    <name type="scientific">Arundo donax</name>
    <name type="common">Giant reed</name>
    <name type="synonym">Donax arundinaceus</name>
    <dbReference type="NCBI Taxonomy" id="35708"/>
    <lineage>
        <taxon>Eukaryota</taxon>
        <taxon>Viridiplantae</taxon>
        <taxon>Streptophyta</taxon>
        <taxon>Embryophyta</taxon>
        <taxon>Tracheophyta</taxon>
        <taxon>Spermatophyta</taxon>
        <taxon>Magnoliopsida</taxon>
        <taxon>Liliopsida</taxon>
        <taxon>Poales</taxon>
        <taxon>Poaceae</taxon>
        <taxon>PACMAD clade</taxon>
        <taxon>Arundinoideae</taxon>
        <taxon>Arundineae</taxon>
        <taxon>Arundo</taxon>
    </lineage>
</organism>
<reference evidence="2" key="2">
    <citation type="journal article" date="2015" name="Data Brief">
        <title>Shoot transcriptome of the giant reed, Arundo donax.</title>
        <authorList>
            <person name="Barrero R.A."/>
            <person name="Guerrero F.D."/>
            <person name="Moolhuijzen P."/>
            <person name="Goolsby J.A."/>
            <person name="Tidwell J."/>
            <person name="Bellgard S.E."/>
            <person name="Bellgard M.I."/>
        </authorList>
    </citation>
    <scope>NUCLEOTIDE SEQUENCE</scope>
    <source>
        <tissue evidence="2">Shoot tissue taken approximately 20 cm above the soil surface</tissue>
    </source>
</reference>
<proteinExistence type="predicted"/>
<dbReference type="AlphaFoldDB" id="A0A0A9F429"/>
<name>A0A0A9F429_ARUDO</name>